<feature type="region of interest" description="Disordered" evidence="1">
    <location>
        <begin position="32"/>
        <end position="55"/>
    </location>
</feature>
<dbReference type="Pfam" id="PF26467">
    <property type="entry name" value="DUF8143"/>
    <property type="match status" value="1"/>
</dbReference>
<evidence type="ECO:0000256" key="1">
    <source>
        <dbReference type="SAM" id="MobiDB-lite"/>
    </source>
</evidence>
<protein>
    <submittedName>
        <fullName evidence="3">Uncharacterized protein</fullName>
    </submittedName>
</protein>
<keyword evidence="2" id="KW-1133">Transmembrane helix</keyword>
<evidence type="ECO:0000256" key="2">
    <source>
        <dbReference type="SAM" id="Phobius"/>
    </source>
</evidence>
<dbReference type="GeneID" id="56037362"/>
<dbReference type="RefSeq" id="WP_179268227.1">
    <property type="nucleotide sequence ID" value="NZ_CP058579.1"/>
</dbReference>
<dbReference type="Proteomes" id="UP000509626">
    <property type="component" value="Chromosome"/>
</dbReference>
<dbReference type="AlphaFoldDB" id="A0A7D5QFW3"/>
<gene>
    <name evidence="3" type="ORF">HUG12_07845</name>
</gene>
<evidence type="ECO:0000313" key="3">
    <source>
        <dbReference type="EMBL" id="QLG61642.1"/>
    </source>
</evidence>
<accession>A0A7D5QFW3</accession>
<keyword evidence="4" id="KW-1185">Reference proteome</keyword>
<reference evidence="3 4" key="1">
    <citation type="submission" date="2020-06" db="EMBL/GenBank/DDBJ databases">
        <title>NJ-3-1, isolated from saline soil.</title>
        <authorList>
            <person name="Cui H.L."/>
            <person name="Shi X."/>
        </authorList>
    </citation>
    <scope>NUCLEOTIDE SEQUENCE [LARGE SCALE GENOMIC DNA]</scope>
    <source>
        <strain evidence="3 4">NJ-3-1</strain>
    </source>
</reference>
<proteinExistence type="predicted"/>
<dbReference type="EMBL" id="CP058579">
    <property type="protein sequence ID" value="QLG61642.1"/>
    <property type="molecule type" value="Genomic_DNA"/>
</dbReference>
<keyword evidence="2" id="KW-0812">Transmembrane</keyword>
<dbReference type="InterPro" id="IPR058456">
    <property type="entry name" value="DUF8143"/>
</dbReference>
<feature type="transmembrane region" description="Helical" evidence="2">
    <location>
        <begin position="6"/>
        <end position="26"/>
    </location>
</feature>
<organism evidence="3 4">
    <name type="scientific">Halorarum salinum</name>
    <dbReference type="NCBI Taxonomy" id="2743089"/>
    <lineage>
        <taxon>Archaea</taxon>
        <taxon>Methanobacteriati</taxon>
        <taxon>Methanobacteriota</taxon>
        <taxon>Stenosarchaea group</taxon>
        <taxon>Halobacteria</taxon>
        <taxon>Halobacteriales</taxon>
        <taxon>Haloferacaceae</taxon>
        <taxon>Halorarum</taxon>
    </lineage>
</organism>
<name>A0A7D5QFW3_9EURY</name>
<dbReference type="KEGG" id="halu:HUG12_07845"/>
<sequence>MAAEGVFLLPFLAFAVGAPLVLYALVRDERKRDAENVTDRASAERAARRDRDDRP</sequence>
<keyword evidence="2" id="KW-0472">Membrane</keyword>
<evidence type="ECO:0000313" key="4">
    <source>
        <dbReference type="Proteomes" id="UP000509626"/>
    </source>
</evidence>
<dbReference type="OrthoDB" id="383969at2157"/>